<evidence type="ECO:0000313" key="2">
    <source>
        <dbReference type="EMBL" id="GJD94770.1"/>
    </source>
</evidence>
<reference evidence="2" key="2">
    <citation type="submission" date="2021-08" db="EMBL/GenBank/DDBJ databases">
        <authorList>
            <person name="Tani A."/>
            <person name="Ola A."/>
            <person name="Ogura Y."/>
            <person name="Katsura K."/>
            <person name="Hayashi T."/>
        </authorList>
    </citation>
    <scope>NUCLEOTIDE SEQUENCE</scope>
    <source>
        <strain evidence="2">DSM 19015</strain>
    </source>
</reference>
<sequence>MITLLLTLAAAGAANVALVAFLADRVGSKAGTAVSAGEFVALAPTAPAASKVSAVKVGNQNVPAGALKRAA</sequence>
<accession>A0ABQ4RZ19</accession>
<feature type="signal peptide" evidence="1">
    <location>
        <begin position="1"/>
        <end position="19"/>
    </location>
</feature>
<keyword evidence="1" id="KW-0732">Signal</keyword>
<comment type="caution">
    <text evidence="2">The sequence shown here is derived from an EMBL/GenBank/DDBJ whole genome shotgun (WGS) entry which is preliminary data.</text>
</comment>
<name>A0ABQ4RZ19_9HYPH</name>
<proteinExistence type="predicted"/>
<feature type="chain" id="PRO_5047243514" evidence="1">
    <location>
        <begin position="20"/>
        <end position="71"/>
    </location>
</feature>
<dbReference type="Proteomes" id="UP001055125">
    <property type="component" value="Unassembled WGS sequence"/>
</dbReference>
<evidence type="ECO:0000313" key="3">
    <source>
        <dbReference type="Proteomes" id="UP001055125"/>
    </source>
</evidence>
<organism evidence="2 3">
    <name type="scientific">Methylobacterium iners</name>
    <dbReference type="NCBI Taxonomy" id="418707"/>
    <lineage>
        <taxon>Bacteria</taxon>
        <taxon>Pseudomonadati</taxon>
        <taxon>Pseudomonadota</taxon>
        <taxon>Alphaproteobacteria</taxon>
        <taxon>Hyphomicrobiales</taxon>
        <taxon>Methylobacteriaceae</taxon>
        <taxon>Methylobacterium</taxon>
    </lineage>
</organism>
<dbReference type="EMBL" id="BPQP01000029">
    <property type="protein sequence ID" value="GJD94770.1"/>
    <property type="molecule type" value="Genomic_DNA"/>
</dbReference>
<evidence type="ECO:0000256" key="1">
    <source>
        <dbReference type="SAM" id="SignalP"/>
    </source>
</evidence>
<keyword evidence="3" id="KW-1185">Reference proteome</keyword>
<reference evidence="2" key="1">
    <citation type="journal article" date="2021" name="Front. Microbiol.">
        <title>Comprehensive Comparative Genomics and Phenotyping of Methylobacterium Species.</title>
        <authorList>
            <person name="Alessa O."/>
            <person name="Ogura Y."/>
            <person name="Fujitani Y."/>
            <person name="Takami H."/>
            <person name="Hayashi T."/>
            <person name="Sahin N."/>
            <person name="Tani A."/>
        </authorList>
    </citation>
    <scope>NUCLEOTIDE SEQUENCE</scope>
    <source>
        <strain evidence="2">DSM 19015</strain>
    </source>
</reference>
<gene>
    <name evidence="2" type="ORF">OCOJLMKI_1974</name>
</gene>
<protein>
    <submittedName>
        <fullName evidence="2">Uncharacterized protein</fullName>
    </submittedName>
</protein>